<comment type="caution">
    <text evidence="2">The sequence shown here is derived from an EMBL/GenBank/DDBJ whole genome shotgun (WGS) entry which is preliminary data.</text>
</comment>
<protein>
    <submittedName>
        <fullName evidence="2">Uncharacterized protein</fullName>
    </submittedName>
</protein>
<evidence type="ECO:0000313" key="2">
    <source>
        <dbReference type="EMBL" id="MBB5495330.1"/>
    </source>
</evidence>
<keyword evidence="1" id="KW-0472">Membrane</keyword>
<feature type="transmembrane region" description="Helical" evidence="1">
    <location>
        <begin position="99"/>
        <end position="118"/>
    </location>
</feature>
<dbReference type="RefSeq" id="WP_184370001.1">
    <property type="nucleotide sequence ID" value="NZ_BAAAKM010000030.1"/>
</dbReference>
<keyword evidence="3" id="KW-1185">Reference proteome</keyword>
<dbReference type="AlphaFoldDB" id="A0A840WEB3"/>
<feature type="transmembrane region" description="Helical" evidence="1">
    <location>
        <begin position="20"/>
        <end position="39"/>
    </location>
</feature>
<keyword evidence="1" id="KW-1133">Transmembrane helix</keyword>
<proteinExistence type="predicted"/>
<reference evidence="2 3" key="1">
    <citation type="submission" date="2020-08" db="EMBL/GenBank/DDBJ databases">
        <title>Sequencing the genomes of 1000 actinobacteria strains.</title>
        <authorList>
            <person name="Klenk H.-P."/>
        </authorList>
    </citation>
    <scope>NUCLEOTIDE SEQUENCE [LARGE SCALE GENOMIC DNA]</scope>
    <source>
        <strain evidence="2 3">DSM 44598</strain>
    </source>
</reference>
<name>A0A840WEB3_9ACTN</name>
<organism evidence="2 3">
    <name type="scientific">Nocardiopsis metallicus</name>
    <dbReference type="NCBI Taxonomy" id="179819"/>
    <lineage>
        <taxon>Bacteria</taxon>
        <taxon>Bacillati</taxon>
        <taxon>Actinomycetota</taxon>
        <taxon>Actinomycetes</taxon>
        <taxon>Streptosporangiales</taxon>
        <taxon>Nocardiopsidaceae</taxon>
        <taxon>Nocardiopsis</taxon>
    </lineage>
</organism>
<dbReference type="EMBL" id="JACHDO010000001">
    <property type="protein sequence ID" value="MBB5495330.1"/>
    <property type="molecule type" value="Genomic_DNA"/>
</dbReference>
<dbReference type="Proteomes" id="UP000579647">
    <property type="component" value="Unassembled WGS sequence"/>
</dbReference>
<gene>
    <name evidence="2" type="ORF">HNR07_006467</name>
</gene>
<evidence type="ECO:0000313" key="3">
    <source>
        <dbReference type="Proteomes" id="UP000579647"/>
    </source>
</evidence>
<sequence>MFFIPLLLWARQRMRDYPGAVRASLVAGGSGVFVMMLLLGTSYGVQPPPGEEDRLRCSPVVWVGPAWWDDRRDWGEDIEQVLRQEWVDSSCSERQRQRALLSLALAVPSTVCFAYAVIRLPRAKDGES</sequence>
<keyword evidence="1" id="KW-0812">Transmembrane</keyword>
<accession>A0A840WEB3</accession>
<evidence type="ECO:0000256" key="1">
    <source>
        <dbReference type="SAM" id="Phobius"/>
    </source>
</evidence>